<keyword evidence="2" id="KW-0812">Transmembrane</keyword>
<feature type="region of interest" description="Disordered" evidence="1">
    <location>
        <begin position="50"/>
        <end position="70"/>
    </location>
</feature>
<accession>A0A0U5ESH2</accession>
<reference evidence="4" key="1">
    <citation type="submission" date="2014-09" db="EMBL/GenBank/DDBJ databases">
        <authorList>
            <person name="Illeghems K.G."/>
        </authorList>
    </citation>
    <scope>NUCLEOTIDE SEQUENCE [LARGE SCALE GENOMIC DNA]</scope>
    <source>
        <strain evidence="4">108B</strain>
    </source>
</reference>
<evidence type="ECO:0000313" key="4">
    <source>
        <dbReference type="Proteomes" id="UP000056109"/>
    </source>
</evidence>
<dbReference type="AlphaFoldDB" id="A0A0U5ESH2"/>
<gene>
    <name evidence="3" type="ORF">ASN_1008</name>
</gene>
<name>A0A0U5ESH2_9PROT</name>
<dbReference type="PANTHER" id="PTHR37314">
    <property type="entry name" value="SLR0142 PROTEIN"/>
    <property type="match status" value="1"/>
</dbReference>
<evidence type="ECO:0000256" key="2">
    <source>
        <dbReference type="SAM" id="Phobius"/>
    </source>
</evidence>
<dbReference type="Proteomes" id="UP000056109">
    <property type="component" value="Chromosome I"/>
</dbReference>
<feature type="transmembrane region" description="Helical" evidence="2">
    <location>
        <begin position="80"/>
        <end position="105"/>
    </location>
</feature>
<dbReference type="KEGG" id="asz:ASN_1008"/>
<sequence>MLAHLPPIAPALCQRVTPIWCWNVRPHRMITSGFCPVFCSPPSAARTVEPSLTRNRHERPTMAQTPAQSSAPVSRSARRIALLGMIAGYGNALGFVELGGVFVGAMTGNTTDMGAALASGDWPHGLKVAAIVAVFFISAVLAGVVRRLWLPARGFLIMAGLLVVTQAVQGHPAQRVCELLFLPAFMAVQGETISRFSGNAIQTIVITSNLLKCASAVAGWLVSLLPGSTSARPAHGTILLPGLAWAAFFLGAMAATAALRLHAPLPFLWPLPLLAILYADLAHAERAHDPD</sequence>
<dbReference type="PANTHER" id="PTHR37314:SF4">
    <property type="entry name" value="UPF0700 TRANSMEMBRANE PROTEIN YOAK"/>
    <property type="match status" value="1"/>
</dbReference>
<feature type="transmembrane region" description="Helical" evidence="2">
    <location>
        <begin position="238"/>
        <end position="261"/>
    </location>
</feature>
<dbReference type="Pfam" id="PF06912">
    <property type="entry name" value="DUF1275"/>
    <property type="match status" value="1"/>
</dbReference>
<feature type="transmembrane region" description="Helical" evidence="2">
    <location>
        <begin position="125"/>
        <end position="145"/>
    </location>
</feature>
<keyword evidence="2" id="KW-0472">Membrane</keyword>
<organism evidence="3 4">
    <name type="scientific">Acetobacter senegalensis</name>
    <dbReference type="NCBI Taxonomy" id="446692"/>
    <lineage>
        <taxon>Bacteria</taxon>
        <taxon>Pseudomonadati</taxon>
        <taxon>Pseudomonadota</taxon>
        <taxon>Alphaproteobacteria</taxon>
        <taxon>Acetobacterales</taxon>
        <taxon>Acetobacteraceae</taxon>
        <taxon>Acetobacter</taxon>
    </lineage>
</organism>
<evidence type="ECO:0000256" key="1">
    <source>
        <dbReference type="SAM" id="MobiDB-lite"/>
    </source>
</evidence>
<dbReference type="EMBL" id="LN606600">
    <property type="protein sequence ID" value="CEF40399.1"/>
    <property type="molecule type" value="Genomic_DNA"/>
</dbReference>
<dbReference type="InterPro" id="IPR010699">
    <property type="entry name" value="DUF1275"/>
</dbReference>
<evidence type="ECO:0008006" key="5">
    <source>
        <dbReference type="Google" id="ProtNLM"/>
    </source>
</evidence>
<proteinExistence type="predicted"/>
<protein>
    <recommendedName>
        <fullName evidence="5">DUF1275 domain-containing protein</fullName>
    </recommendedName>
</protein>
<keyword evidence="2" id="KW-1133">Transmembrane helix</keyword>
<keyword evidence="4" id="KW-1185">Reference proteome</keyword>
<evidence type="ECO:0000313" key="3">
    <source>
        <dbReference type="EMBL" id="CEF40399.1"/>
    </source>
</evidence>
<dbReference type="PATRIC" id="fig|446692.3.peg.1002"/>